<evidence type="ECO:0000256" key="1">
    <source>
        <dbReference type="ARBA" id="ARBA00023172"/>
    </source>
</evidence>
<gene>
    <name evidence="3" type="ORF">CN553_02355</name>
</gene>
<organism evidence="3 4">
    <name type="scientific">Bacillus cereus</name>
    <dbReference type="NCBI Taxonomy" id="1396"/>
    <lineage>
        <taxon>Bacteria</taxon>
        <taxon>Bacillati</taxon>
        <taxon>Bacillota</taxon>
        <taxon>Bacilli</taxon>
        <taxon>Bacillales</taxon>
        <taxon>Bacillaceae</taxon>
        <taxon>Bacillus</taxon>
        <taxon>Bacillus cereus group</taxon>
    </lineage>
</organism>
<feature type="domain" description="Tyr recombinase" evidence="2">
    <location>
        <begin position="7"/>
        <end position="183"/>
    </location>
</feature>
<dbReference type="GO" id="GO:0006310">
    <property type="term" value="P:DNA recombination"/>
    <property type="evidence" value="ECO:0007669"/>
    <property type="project" value="UniProtKB-KW"/>
</dbReference>
<evidence type="ECO:0000259" key="2">
    <source>
        <dbReference type="PROSITE" id="PS51898"/>
    </source>
</evidence>
<dbReference type="PROSITE" id="PS51898">
    <property type="entry name" value="TYR_RECOMBINASE"/>
    <property type="match status" value="1"/>
</dbReference>
<accession>A0A9X6UFG9</accession>
<dbReference type="Pfam" id="PF00589">
    <property type="entry name" value="Phage_integrase"/>
    <property type="match status" value="1"/>
</dbReference>
<sequence length="183" mass="21392">MLTMKKVKQAILDEQQIETIQHILSQSSKRDNLLFLFTLHSCLKVSEILQLQVRDVLDTNRKIRNSILFYNEKEKIHKWFAVNEILHYAIKHYIKKRNVQTPDEPLLKSQKGRRPISRQHAWHVLNKTAKAVGIDGISSHTLQKTWGYYAYKSGIDIALLQHFFGHSSPAKTLKYIDVTRENS</sequence>
<dbReference type="AlphaFoldDB" id="A0A9X6UFG9"/>
<reference evidence="3 4" key="1">
    <citation type="submission" date="2017-09" db="EMBL/GenBank/DDBJ databases">
        <title>Large-scale bioinformatics analysis of Bacillus genomes uncovers conserved roles of natural products in bacterial physiology.</title>
        <authorList>
            <consortium name="Agbiome Team Llc"/>
            <person name="Bleich R.M."/>
            <person name="Kirk G.J."/>
            <person name="Santa Maria K.C."/>
            <person name="Allen S.E."/>
            <person name="Farag S."/>
            <person name="Shank E.A."/>
            <person name="Bowers A."/>
        </authorList>
    </citation>
    <scope>NUCLEOTIDE SEQUENCE [LARGE SCALE GENOMIC DNA]</scope>
    <source>
        <strain evidence="3 4">AFS027647</strain>
    </source>
</reference>
<dbReference type="InterPro" id="IPR002104">
    <property type="entry name" value="Integrase_catalytic"/>
</dbReference>
<keyword evidence="1" id="KW-0233">DNA recombination</keyword>
<dbReference type="GO" id="GO:0003677">
    <property type="term" value="F:DNA binding"/>
    <property type="evidence" value="ECO:0007669"/>
    <property type="project" value="InterPro"/>
</dbReference>
<dbReference type="InterPro" id="IPR050090">
    <property type="entry name" value="Tyrosine_recombinase_XerCD"/>
</dbReference>
<evidence type="ECO:0000313" key="4">
    <source>
        <dbReference type="Proteomes" id="UP000220691"/>
    </source>
</evidence>
<name>A0A9X6UFG9_BACCE</name>
<dbReference type="InterPro" id="IPR011010">
    <property type="entry name" value="DNA_brk_join_enz"/>
</dbReference>
<dbReference type="PANTHER" id="PTHR30349:SF82">
    <property type="entry name" value="INTEGRASE_RECOMBINASE YOEC-RELATED"/>
    <property type="match status" value="1"/>
</dbReference>
<comment type="caution">
    <text evidence="3">The sequence shown here is derived from an EMBL/GenBank/DDBJ whole genome shotgun (WGS) entry which is preliminary data.</text>
</comment>
<proteinExistence type="predicted"/>
<dbReference type="Proteomes" id="UP000220691">
    <property type="component" value="Unassembled WGS sequence"/>
</dbReference>
<protein>
    <submittedName>
        <fullName evidence="3">Integrase</fullName>
    </submittedName>
</protein>
<dbReference type="Gene3D" id="1.10.443.10">
    <property type="entry name" value="Intergrase catalytic core"/>
    <property type="match status" value="1"/>
</dbReference>
<dbReference type="GO" id="GO:0015074">
    <property type="term" value="P:DNA integration"/>
    <property type="evidence" value="ECO:0007669"/>
    <property type="project" value="InterPro"/>
</dbReference>
<evidence type="ECO:0000313" key="3">
    <source>
        <dbReference type="EMBL" id="PEO02126.1"/>
    </source>
</evidence>
<dbReference type="PANTHER" id="PTHR30349">
    <property type="entry name" value="PHAGE INTEGRASE-RELATED"/>
    <property type="match status" value="1"/>
</dbReference>
<dbReference type="SUPFAM" id="SSF56349">
    <property type="entry name" value="DNA breaking-rejoining enzymes"/>
    <property type="match status" value="1"/>
</dbReference>
<dbReference type="EMBL" id="NUAN01000021">
    <property type="protein sequence ID" value="PEO02126.1"/>
    <property type="molecule type" value="Genomic_DNA"/>
</dbReference>
<dbReference type="InterPro" id="IPR013762">
    <property type="entry name" value="Integrase-like_cat_sf"/>
</dbReference>